<dbReference type="InterPro" id="IPR009057">
    <property type="entry name" value="Homeodomain-like_sf"/>
</dbReference>
<feature type="domain" description="HTH tetR-type" evidence="4">
    <location>
        <begin position="9"/>
        <end position="69"/>
    </location>
</feature>
<feature type="transmembrane region" description="Helical" evidence="3">
    <location>
        <begin position="144"/>
        <end position="161"/>
    </location>
</feature>
<dbReference type="EnsemblBacteria" id="ABF39020">
    <property type="protein sequence ID" value="ABF39020"/>
    <property type="gene ID" value="Acid345_0015"/>
</dbReference>
<dbReference type="Gene3D" id="1.10.357.10">
    <property type="entry name" value="Tetracycline Repressor, domain 2"/>
    <property type="match status" value="1"/>
</dbReference>
<dbReference type="eggNOG" id="COG1309">
    <property type="taxonomic scope" value="Bacteria"/>
</dbReference>
<dbReference type="InterPro" id="IPR001647">
    <property type="entry name" value="HTH_TetR"/>
</dbReference>
<dbReference type="Pfam" id="PF00440">
    <property type="entry name" value="TetR_N"/>
    <property type="match status" value="1"/>
</dbReference>
<sequence>MTKLDKRVQRTQYQLRSALLALIVEHGYEQLSVQDILDRAGVGRATFYAHYRSKEDLLVRSMDILRLHLVAETAAKKKSKRTPLGFTLAFFRHVDSHRQLWRAIVGRESGFIVDRQMRRLLLDLVRLDTSRSAALGRSNKIPELAAHFLVGALMSVMVWWLDYNIRLTPLEVDRVFREMSLPTLKALLP</sequence>
<dbReference type="PANTHER" id="PTHR43479:SF7">
    <property type="entry name" value="TETR-FAMILY TRANSCRIPTIONAL REGULATOR"/>
    <property type="match status" value="1"/>
</dbReference>
<keyword evidence="3" id="KW-1133">Transmembrane helix</keyword>
<dbReference type="PRINTS" id="PR00455">
    <property type="entry name" value="HTHTETR"/>
</dbReference>
<keyword evidence="6" id="KW-1185">Reference proteome</keyword>
<organism evidence="5 6">
    <name type="scientific">Koribacter versatilis (strain Ellin345)</name>
    <dbReference type="NCBI Taxonomy" id="204669"/>
    <lineage>
        <taxon>Bacteria</taxon>
        <taxon>Pseudomonadati</taxon>
        <taxon>Acidobacteriota</taxon>
        <taxon>Terriglobia</taxon>
        <taxon>Terriglobales</taxon>
        <taxon>Candidatus Korobacteraceae</taxon>
        <taxon>Candidatus Korobacter</taxon>
    </lineage>
</organism>
<keyword evidence="3" id="KW-0812">Transmembrane</keyword>
<dbReference type="RefSeq" id="WP_011520822.1">
    <property type="nucleotide sequence ID" value="NC_008009.1"/>
</dbReference>
<dbReference type="STRING" id="204669.Acid345_0015"/>
<reference evidence="5 6" key="1">
    <citation type="journal article" date="2009" name="Appl. Environ. Microbiol.">
        <title>Three genomes from the phylum Acidobacteria provide insight into the lifestyles of these microorganisms in soils.</title>
        <authorList>
            <person name="Ward N.L."/>
            <person name="Challacombe J.F."/>
            <person name="Janssen P.H."/>
            <person name="Henrissat B."/>
            <person name="Coutinho P.M."/>
            <person name="Wu M."/>
            <person name="Xie G."/>
            <person name="Haft D.H."/>
            <person name="Sait M."/>
            <person name="Badger J."/>
            <person name="Barabote R.D."/>
            <person name="Bradley B."/>
            <person name="Brettin T.S."/>
            <person name="Brinkac L.M."/>
            <person name="Bruce D."/>
            <person name="Creasy T."/>
            <person name="Daugherty S.C."/>
            <person name="Davidsen T.M."/>
            <person name="DeBoy R.T."/>
            <person name="Detter J.C."/>
            <person name="Dodson R.J."/>
            <person name="Durkin A.S."/>
            <person name="Ganapathy A."/>
            <person name="Gwinn-Giglio M."/>
            <person name="Han C.S."/>
            <person name="Khouri H."/>
            <person name="Kiss H."/>
            <person name="Kothari S.P."/>
            <person name="Madupu R."/>
            <person name="Nelson K.E."/>
            <person name="Nelson W.C."/>
            <person name="Paulsen I."/>
            <person name="Penn K."/>
            <person name="Ren Q."/>
            <person name="Rosovitz M.J."/>
            <person name="Selengut J.D."/>
            <person name="Shrivastava S."/>
            <person name="Sullivan S.A."/>
            <person name="Tapia R."/>
            <person name="Thompson L.S."/>
            <person name="Watkins K.L."/>
            <person name="Yang Q."/>
            <person name="Yu C."/>
            <person name="Zafar N."/>
            <person name="Zhou L."/>
            <person name="Kuske C.R."/>
        </authorList>
    </citation>
    <scope>NUCLEOTIDE SEQUENCE [LARGE SCALE GENOMIC DNA]</scope>
    <source>
        <strain evidence="5 6">Ellin345</strain>
    </source>
</reference>
<evidence type="ECO:0000313" key="6">
    <source>
        <dbReference type="Proteomes" id="UP000002432"/>
    </source>
</evidence>
<dbReference type="GO" id="GO:0003677">
    <property type="term" value="F:DNA binding"/>
    <property type="evidence" value="ECO:0007669"/>
    <property type="project" value="UniProtKB-UniRule"/>
</dbReference>
<evidence type="ECO:0000259" key="4">
    <source>
        <dbReference type="PROSITE" id="PS50977"/>
    </source>
</evidence>
<dbReference type="PROSITE" id="PS50977">
    <property type="entry name" value="HTH_TETR_2"/>
    <property type="match status" value="1"/>
</dbReference>
<keyword evidence="1 2" id="KW-0238">DNA-binding</keyword>
<dbReference type="EMBL" id="CP000360">
    <property type="protein sequence ID" value="ABF39020.1"/>
    <property type="molecule type" value="Genomic_DNA"/>
</dbReference>
<dbReference type="AlphaFoldDB" id="Q1IVT0"/>
<dbReference type="Proteomes" id="UP000002432">
    <property type="component" value="Chromosome"/>
</dbReference>
<accession>Q1IVT0</accession>
<dbReference type="KEGG" id="aba:Acid345_0015"/>
<dbReference type="OrthoDB" id="9810250at2"/>
<evidence type="ECO:0000256" key="1">
    <source>
        <dbReference type="ARBA" id="ARBA00023125"/>
    </source>
</evidence>
<dbReference type="SUPFAM" id="SSF46689">
    <property type="entry name" value="Homeodomain-like"/>
    <property type="match status" value="1"/>
</dbReference>
<feature type="DNA-binding region" description="H-T-H motif" evidence="2">
    <location>
        <begin position="32"/>
        <end position="51"/>
    </location>
</feature>
<evidence type="ECO:0000256" key="3">
    <source>
        <dbReference type="SAM" id="Phobius"/>
    </source>
</evidence>
<proteinExistence type="predicted"/>
<gene>
    <name evidence="5" type="ordered locus">Acid345_0015</name>
</gene>
<name>Q1IVT0_KORVE</name>
<keyword evidence="3" id="KW-0472">Membrane</keyword>
<dbReference type="PANTHER" id="PTHR43479">
    <property type="entry name" value="ACREF/ENVCD OPERON REPRESSOR-RELATED"/>
    <property type="match status" value="1"/>
</dbReference>
<evidence type="ECO:0000313" key="5">
    <source>
        <dbReference type="EMBL" id="ABF39020.1"/>
    </source>
</evidence>
<dbReference type="InterPro" id="IPR050624">
    <property type="entry name" value="HTH-type_Tx_Regulator"/>
</dbReference>
<protein>
    <submittedName>
        <fullName evidence="5">Transcriptional regulator, TetR family</fullName>
    </submittedName>
</protein>
<dbReference type="HOGENOM" id="CLU_087539_3_1_0"/>
<evidence type="ECO:0000256" key="2">
    <source>
        <dbReference type="PROSITE-ProRule" id="PRU00335"/>
    </source>
</evidence>